<dbReference type="CDD" id="cd00201">
    <property type="entry name" value="WW"/>
    <property type="match status" value="1"/>
</dbReference>
<comment type="caution">
    <text evidence="13">The sequence shown here is derived from an EMBL/GenBank/DDBJ whole genome shotgun (WGS) entry which is preliminary data.</text>
</comment>
<feature type="domain" description="EF-hand" evidence="12">
    <location>
        <begin position="1431"/>
        <end position="1466"/>
    </location>
</feature>
<evidence type="ECO:0000256" key="4">
    <source>
        <dbReference type="ARBA" id="ARBA00022807"/>
    </source>
</evidence>
<keyword evidence="14" id="KW-1185">Reference proteome</keyword>
<dbReference type="InterPro" id="IPR001300">
    <property type="entry name" value="Peptidase_C2_calpain_cat"/>
</dbReference>
<reference evidence="13" key="2">
    <citation type="journal article" date="2023" name="Microbiol Resour">
        <title>Decontamination and Annotation of the Draft Genome Sequence of the Oomycete Lagenidium giganteum ARSEF 373.</title>
        <authorList>
            <person name="Morgan W.R."/>
            <person name="Tartar A."/>
        </authorList>
    </citation>
    <scope>NUCLEOTIDE SEQUENCE</scope>
    <source>
        <strain evidence="13">ARSEF 373</strain>
    </source>
</reference>
<dbReference type="InterPro" id="IPR011992">
    <property type="entry name" value="EF-hand-dom_pair"/>
</dbReference>
<feature type="region of interest" description="Disordered" evidence="9">
    <location>
        <begin position="984"/>
        <end position="1021"/>
    </location>
</feature>
<name>A0AAV2YUU5_9STRA</name>
<dbReference type="SUPFAM" id="SSF49758">
    <property type="entry name" value="Calpain large subunit, middle domain (domain III)"/>
    <property type="match status" value="1"/>
</dbReference>
<dbReference type="Gene3D" id="3.90.70.10">
    <property type="entry name" value="Cysteine proteinases"/>
    <property type="match status" value="1"/>
</dbReference>
<dbReference type="EMBL" id="DAKRPA010000122">
    <property type="protein sequence ID" value="DAZ97905.1"/>
    <property type="molecule type" value="Genomic_DNA"/>
</dbReference>
<dbReference type="SUPFAM" id="SSF47473">
    <property type="entry name" value="EF-hand"/>
    <property type="match status" value="1"/>
</dbReference>
<evidence type="ECO:0000256" key="7">
    <source>
        <dbReference type="PROSITE-ProRule" id="PRU00239"/>
    </source>
</evidence>
<reference evidence="13" key="1">
    <citation type="submission" date="2022-11" db="EMBL/GenBank/DDBJ databases">
        <authorList>
            <person name="Morgan W.R."/>
            <person name="Tartar A."/>
        </authorList>
    </citation>
    <scope>NUCLEOTIDE SEQUENCE</scope>
    <source>
        <strain evidence="13">ARSEF 373</strain>
    </source>
</reference>
<dbReference type="Pfam" id="PF00648">
    <property type="entry name" value="Peptidase_C2"/>
    <property type="match status" value="1"/>
</dbReference>
<dbReference type="PROSITE" id="PS50020">
    <property type="entry name" value="WW_DOMAIN_2"/>
    <property type="match status" value="1"/>
</dbReference>
<dbReference type="PANTHER" id="PTHR10183">
    <property type="entry name" value="CALPAIN"/>
    <property type="match status" value="1"/>
</dbReference>
<dbReference type="PROSITE" id="PS00018">
    <property type="entry name" value="EF_HAND_1"/>
    <property type="match status" value="3"/>
</dbReference>
<dbReference type="PROSITE" id="PS50203">
    <property type="entry name" value="CALPAIN_CAT"/>
    <property type="match status" value="1"/>
</dbReference>
<dbReference type="InterPro" id="IPR000169">
    <property type="entry name" value="Pept_cys_AS"/>
</dbReference>
<dbReference type="Pfam" id="PF13499">
    <property type="entry name" value="EF-hand_7"/>
    <property type="match status" value="2"/>
</dbReference>
<evidence type="ECO:0000313" key="13">
    <source>
        <dbReference type="EMBL" id="DAZ97905.1"/>
    </source>
</evidence>
<dbReference type="PROSITE" id="PS01159">
    <property type="entry name" value="WW_DOMAIN_1"/>
    <property type="match status" value="1"/>
</dbReference>
<evidence type="ECO:0008006" key="15">
    <source>
        <dbReference type="Google" id="ProtNLM"/>
    </source>
</evidence>
<feature type="region of interest" description="Disordered" evidence="9">
    <location>
        <begin position="2396"/>
        <end position="2415"/>
    </location>
</feature>
<dbReference type="CDD" id="cd00051">
    <property type="entry name" value="EFh"/>
    <property type="match status" value="1"/>
</dbReference>
<feature type="region of interest" description="Disordered" evidence="9">
    <location>
        <begin position="384"/>
        <end position="412"/>
    </location>
</feature>
<dbReference type="InterPro" id="IPR022684">
    <property type="entry name" value="Calpain_cysteine_protease"/>
</dbReference>
<evidence type="ECO:0000256" key="8">
    <source>
        <dbReference type="SAM" id="Coils"/>
    </source>
</evidence>
<feature type="domain" description="EF-hand" evidence="12">
    <location>
        <begin position="1469"/>
        <end position="1504"/>
    </location>
</feature>
<dbReference type="SUPFAM" id="SSF51045">
    <property type="entry name" value="WW domain"/>
    <property type="match status" value="1"/>
</dbReference>
<evidence type="ECO:0000256" key="9">
    <source>
        <dbReference type="SAM" id="MobiDB-lite"/>
    </source>
</evidence>
<dbReference type="PROSITE" id="PS50222">
    <property type="entry name" value="EF_HAND_2"/>
    <property type="match status" value="3"/>
</dbReference>
<dbReference type="PRINTS" id="PR00704">
    <property type="entry name" value="CALPAIN"/>
</dbReference>
<accession>A0AAV2YUU5</accession>
<dbReference type="Proteomes" id="UP001146120">
    <property type="component" value="Unassembled WGS sequence"/>
</dbReference>
<feature type="region of interest" description="Disordered" evidence="9">
    <location>
        <begin position="435"/>
        <end position="458"/>
    </location>
</feature>
<feature type="domain" description="WW" evidence="10">
    <location>
        <begin position="2676"/>
        <end position="2709"/>
    </location>
</feature>
<keyword evidence="2 7" id="KW-0645">Protease</keyword>
<feature type="compositionally biased region" description="Basic and acidic residues" evidence="9">
    <location>
        <begin position="197"/>
        <end position="215"/>
    </location>
</feature>
<evidence type="ECO:0000256" key="5">
    <source>
        <dbReference type="ARBA" id="ARBA00022837"/>
    </source>
</evidence>
<feature type="domain" description="Calpain catalytic" evidence="11">
    <location>
        <begin position="380"/>
        <end position="781"/>
    </location>
</feature>
<evidence type="ECO:0000256" key="3">
    <source>
        <dbReference type="ARBA" id="ARBA00022801"/>
    </source>
</evidence>
<dbReference type="InterPro" id="IPR038765">
    <property type="entry name" value="Papain-like_cys_pep_sf"/>
</dbReference>
<dbReference type="SMART" id="SM00230">
    <property type="entry name" value="CysPc"/>
    <property type="match status" value="1"/>
</dbReference>
<dbReference type="InterPro" id="IPR002048">
    <property type="entry name" value="EF_hand_dom"/>
</dbReference>
<proteinExistence type="inferred from homology"/>
<organism evidence="13 14">
    <name type="scientific">Lagenidium giganteum</name>
    <dbReference type="NCBI Taxonomy" id="4803"/>
    <lineage>
        <taxon>Eukaryota</taxon>
        <taxon>Sar</taxon>
        <taxon>Stramenopiles</taxon>
        <taxon>Oomycota</taxon>
        <taxon>Peronosporomycetes</taxon>
        <taxon>Pythiales</taxon>
        <taxon>Pythiaceae</taxon>
    </lineage>
</organism>
<feature type="domain" description="EF-hand" evidence="12">
    <location>
        <begin position="1615"/>
        <end position="1642"/>
    </location>
</feature>
<dbReference type="InterPro" id="IPR018247">
    <property type="entry name" value="EF_Hand_1_Ca_BS"/>
</dbReference>
<keyword evidence="4 7" id="KW-0788">Thiol protease</keyword>
<dbReference type="Gene3D" id="2.60.120.380">
    <property type="match status" value="1"/>
</dbReference>
<feature type="coiled-coil region" evidence="8">
    <location>
        <begin position="2418"/>
        <end position="2499"/>
    </location>
</feature>
<dbReference type="Pfam" id="PF01067">
    <property type="entry name" value="Calpain_III"/>
    <property type="match status" value="1"/>
</dbReference>
<evidence type="ECO:0000256" key="1">
    <source>
        <dbReference type="ARBA" id="ARBA00007623"/>
    </source>
</evidence>
<dbReference type="InterPro" id="IPR022682">
    <property type="entry name" value="Calpain_domain_III"/>
</dbReference>
<dbReference type="PANTHER" id="PTHR10183:SF379">
    <property type="entry name" value="CALPAIN-5"/>
    <property type="match status" value="1"/>
</dbReference>
<evidence type="ECO:0000259" key="10">
    <source>
        <dbReference type="PROSITE" id="PS50020"/>
    </source>
</evidence>
<feature type="region of interest" description="Disordered" evidence="9">
    <location>
        <begin position="188"/>
        <end position="225"/>
    </location>
</feature>
<keyword evidence="8" id="KW-0175">Coiled coil</keyword>
<dbReference type="InterPro" id="IPR001202">
    <property type="entry name" value="WW_dom"/>
</dbReference>
<dbReference type="Pfam" id="PF00397">
    <property type="entry name" value="WW"/>
    <property type="match status" value="1"/>
</dbReference>
<dbReference type="InterPro" id="IPR036213">
    <property type="entry name" value="Calpain_III_sf"/>
</dbReference>
<keyword evidence="5" id="KW-0106">Calcium</keyword>
<feature type="compositionally biased region" description="Acidic residues" evidence="9">
    <location>
        <begin position="435"/>
        <end position="452"/>
    </location>
</feature>
<gene>
    <name evidence="13" type="ORF">N0F65_012168</name>
</gene>
<dbReference type="GO" id="GO:0005509">
    <property type="term" value="F:calcium ion binding"/>
    <property type="evidence" value="ECO:0007669"/>
    <property type="project" value="InterPro"/>
</dbReference>
<keyword evidence="3 7" id="KW-0378">Hydrolase</keyword>
<comment type="similarity">
    <text evidence="1">Belongs to the peptidase C2 family.</text>
</comment>
<feature type="active site" evidence="6 7">
    <location>
        <position position="487"/>
    </location>
</feature>
<sequence>MRCSAEIDADVKDWILTIDQGNVAMARTFINKVNARFKACTSTKVARCWVSSGSKEQLVRVKIQRWLDVGDTTATFYKIEESGEATVVNVPFACLDDIEVDSSNDLLYLTTKHVLGLEGTSMVVFMLDNKVWLTMRLDLRIKRVNKIKDVEAIEQAIRERSSLHPPVTCRDIPSNQCNAAVVTPVKASHTHHSIVGSDRDRTSRARSPSESELQPKHFSSPKKLDFDVSQDVEDGDPFATLRQNFHKSSVAIVSLVSDICTEHISQNHQVTRGEYLVRSACDESQRFQLLQVPHVETEVENQEVDVDTMATSAIDLHALEEELKKIGISIVSGRQDTIISIQIKGLHGKTLVRGLQLADQLLQAKVKHVLKTFTDSSTSLFSDPTFGPTTADPSGADALCKNGSNIPSKGGSPHQVKVLGLLKSEKIRWERPIYLDDDNDAGDNQAGEDDENEPARSTSDNVFATSAQLFADGVSSGDVIQGNLGDCWFLSALSVVATRSDLLEQTFWQGDKHKGKGLFVCRFMKNFVWNYVVIDDRFPVFGFSKTKEGKPYFARCRDPNELWVSLLEKAYAKLHGSYEALIGGFIDVALNDLTGMCSEQVIMKSGFPGFGEDPLAPAKPNQKRGDPFWLKLLRYKKSGTLMGCSIQPIPTTDKNVAAESSAGNGLYYKHAYALVDAAEIRTQKQELVRLVKLRNPWGMGEWTGPWSDTSEERSSNQDIIEQFFKVLKRNVGGNANKRVFLSISGKGELKVDEISQDEVVDLNANDGTFFMAFDAWTEYFTHFFAGIDFPDEWHGRRVEGCWNEANCGGNTTKSTWLNNPHCELVLEERCQLFISLSQEDPRGKEHKKIVPVGFHVCSLVEVSDKSSKFEIKEPPGKTDSYYRLYKEKDRVDFQKGIRPETLPPAIIPGSVLPGIDDDGVPQPAYTFKQAVSVDVTMDAGKYCIIPSMYMRTDKDTGKTNVGSFWISVYSSSPKFRLEGGETIAEEEEGEFDNNGVGFGSSTRSGHDSPASSPSKKSETLLTDEAAAVDNRRKFEDAKEELLAIGKERGIGIRELKMEFAKAQTMKKSELKKRLLAIGFKMEELTDERINTLFVGLDVKRDGSVPSDRIVNMFEAEIQEDQMACEVPEVEDDDVPEKLHQEGILQLEVRGAKDLCSRRTSRRTTDRKVDFPDASFSLVERRIRRNLAKDLCERYMWMHDYLRPFLKKAHWVPSVRSKREMVGNQHSQQDRQAAQNPVATFYDLLEQQYAAFDRNATSDMDEVIDRTAPRTPIYSRTTTMTSSQSTPKIQPLSKLGASVTSLHVSERMKTLEQKRADKLLVLQKKKREALGDKQKTSLLPRLIGGSKCGSNHARCVDCGRSVRASGRSEQGNQAVVCSGYSCVSVFCERCASALPDAKKLCENCFQHELVPVDAVGERLRTLLIEKLDSSEQSKQKMDEVFRRFDKDGSGALSPDELTFALRSFSIQPPLTDTQIDSLLHQFDTNKDGLVSMEEFRAWVVKDQIWSPATGEPRTGANANLPSTFTQESPRDVVSSLLEDVFQTAYDAFLLASSKSEWIVSLATSKPGSARLFTQPRQLMAEETSKEDSIFERVVHLKLSHEAGDSGAAVSQAPQMIFERFDVDHSGKLDVEEFTSLLQTLGLHAQTSDVRLLMHRLEKSSDVNDSIDYSEFTAYVEGLANDSKRTSPASVQTESLVSTLVNLQEIARASPNQSDVQDILQQLQWSMRESQVVNLCRRLRRLINVRLDVNELVRISNALYFREVQPSRAPAAGDRSSNGNGDREQLLALRNSGDVLNTLLFSSTPLMDHVKSLDVHSVCDQLRSFLEDNAGAQRPETIWKLVFAKEMGESMDQRDFLDSLLGLGFKLKVAHGDVSDLLQRICCKTLIGLTLDALRCEAGLERATDSTSGLVTFNLLMCILRRQKINEIETQFRHALKVFLDRCHGHQAYLVTALIDQEDQLVIKARDPVSRHAMKFALASDEYKKESLMCHRYYWELPRSRGSNSRSCINSVLLPKLDDAMMDLMARLRVNSCSSLLSADQDAYYLTLVESDRFVQHLRNLLDQAHLPFFWSVSHQSMDFSIDADYLSQLCSGNFQQLVALALTRKSAPRSLLSLIKHSSSSLSVRYDILGKNITTTTTWAEFQALLSGHQDLYALVELRPQGDTFATKIDRTGQNGAPSWNFKQNIFVREPDSFETRIDGVVVYTDTLQVRNPPSASETKTITFVTEKKAVSGHFVVVSVRKTQPTGKDNKVKLYCTAYDPFSSSDYMVLGFPENWSMDFFNPKVNPDYERKWIELVQSMRLGPTLTPKLLIKVFNKQPKTEKLVGECEVSLASAMAHEGHLVEDWFPLLDPVDPANSAGSVSLSFRFDTKRARDVELEEALVARVAPKLLVADTTASSLESSKEKNTSRVPSLQDESLRALKASLEETETAKHAAEEQVKNLKSQLQILHQQVSARADGEITRWKRRVEQSAQEHATQVDEYNQRISALTEEIKQLEASKAKTRPVEPVAKPTAVVSNMKQANLGTDASAHDILAAMKEILVGRCPERPYNGLKKALAAIADQPGKVALGSFEEVLTDFGLALSASHWKSLLDVLDPEDKGRVNIEDFFVKLCGDADAYRAVAMVKPPSVATEPREPEKAAPAVSPLAAPISAKMATVPSKPKKLSWKELRQLMVLNLPEGWEMRYTEKGRPYFCNHADRSTQWKHPKPEIESKFTEWIKENGLNFTKSSSQSKTTPAQRG</sequence>
<evidence type="ECO:0000256" key="6">
    <source>
        <dbReference type="PIRSR" id="PIRSR622684-1"/>
    </source>
</evidence>
<dbReference type="CDD" id="cd00044">
    <property type="entry name" value="CysPc"/>
    <property type="match status" value="1"/>
</dbReference>
<dbReference type="GO" id="GO:0004198">
    <property type="term" value="F:calcium-dependent cysteine-type endopeptidase activity"/>
    <property type="evidence" value="ECO:0007669"/>
    <property type="project" value="InterPro"/>
</dbReference>
<feature type="active site" evidence="6 7">
    <location>
        <position position="695"/>
    </location>
</feature>
<dbReference type="PROSITE" id="PS00139">
    <property type="entry name" value="THIOL_PROTEASE_CYS"/>
    <property type="match status" value="1"/>
</dbReference>
<dbReference type="Gene3D" id="1.10.238.10">
    <property type="entry name" value="EF-hand"/>
    <property type="match status" value="2"/>
</dbReference>
<dbReference type="SUPFAM" id="SSF54001">
    <property type="entry name" value="Cysteine proteinases"/>
    <property type="match status" value="1"/>
</dbReference>
<protein>
    <recommendedName>
        <fullName evidence="15">Calmodulin</fullName>
    </recommendedName>
</protein>
<evidence type="ECO:0000313" key="14">
    <source>
        <dbReference type="Proteomes" id="UP001146120"/>
    </source>
</evidence>
<dbReference type="InterPro" id="IPR036020">
    <property type="entry name" value="WW_dom_sf"/>
</dbReference>
<evidence type="ECO:0000259" key="12">
    <source>
        <dbReference type="PROSITE" id="PS50222"/>
    </source>
</evidence>
<dbReference type="Gene3D" id="2.20.70.10">
    <property type="match status" value="1"/>
</dbReference>
<dbReference type="GO" id="GO:0006508">
    <property type="term" value="P:proteolysis"/>
    <property type="evidence" value="ECO:0007669"/>
    <property type="project" value="UniProtKB-KW"/>
</dbReference>
<feature type="compositionally biased region" description="Polar residues" evidence="9">
    <location>
        <begin position="999"/>
        <end position="1014"/>
    </location>
</feature>
<evidence type="ECO:0000256" key="2">
    <source>
        <dbReference type="ARBA" id="ARBA00022670"/>
    </source>
</evidence>
<dbReference type="SMART" id="SM00054">
    <property type="entry name" value="EFh"/>
    <property type="match status" value="3"/>
</dbReference>
<feature type="active site" evidence="6 7">
    <location>
        <position position="670"/>
    </location>
</feature>
<dbReference type="SMART" id="SM00456">
    <property type="entry name" value="WW"/>
    <property type="match status" value="1"/>
</dbReference>
<evidence type="ECO:0000259" key="11">
    <source>
        <dbReference type="PROSITE" id="PS50203"/>
    </source>
</evidence>